<evidence type="ECO:0000259" key="2">
    <source>
        <dbReference type="SMART" id="SM00955"/>
    </source>
</evidence>
<dbReference type="InterPro" id="IPR012340">
    <property type="entry name" value="NA-bd_OB-fold"/>
</dbReference>
<feature type="domain" description="RNB" evidence="2">
    <location>
        <begin position="83"/>
        <end position="400"/>
    </location>
</feature>
<name>A0ABP7GCD9_9MICO</name>
<organism evidence="3 4">
    <name type="scientific">Microbacterium kribbense</name>
    <dbReference type="NCBI Taxonomy" id="433645"/>
    <lineage>
        <taxon>Bacteria</taxon>
        <taxon>Bacillati</taxon>
        <taxon>Actinomycetota</taxon>
        <taxon>Actinomycetes</taxon>
        <taxon>Micrococcales</taxon>
        <taxon>Microbacteriaceae</taxon>
        <taxon>Microbacterium</taxon>
    </lineage>
</organism>
<dbReference type="InterPro" id="IPR050180">
    <property type="entry name" value="RNR_Ribonuclease"/>
</dbReference>
<dbReference type="InterPro" id="IPR040596">
    <property type="entry name" value="RNase_II_C_S1"/>
</dbReference>
<accession>A0ABP7GCD9</accession>
<dbReference type="PANTHER" id="PTHR23355">
    <property type="entry name" value="RIBONUCLEASE"/>
    <property type="match status" value="1"/>
</dbReference>
<proteinExistence type="predicted"/>
<protein>
    <submittedName>
        <fullName evidence="3">RNB domain-containing ribonuclease</fullName>
    </submittedName>
</protein>
<dbReference type="SUPFAM" id="SSF50249">
    <property type="entry name" value="Nucleic acid-binding proteins"/>
    <property type="match status" value="1"/>
</dbReference>
<evidence type="ECO:0000313" key="4">
    <source>
        <dbReference type="Proteomes" id="UP001500540"/>
    </source>
</evidence>
<dbReference type="Pfam" id="PF18614">
    <property type="entry name" value="RNase_II_C_S1"/>
    <property type="match status" value="1"/>
</dbReference>
<evidence type="ECO:0000256" key="1">
    <source>
        <dbReference type="SAM" id="MobiDB-lite"/>
    </source>
</evidence>
<sequence>MRHLHYARRGAAGTGRGDDSPRTLTHVTGRRPRLVSAAAGDALAAALSALRQELDLPDGFDPAVMAEAEAAGRDVSITPAEDLADLRDIEFLTIDPDGSRDLDQALHLQRTPTGGILHYAIADVPAFVAPEGQVDAAARARGETLYAVDGTIPLHPRVLSEGAASLFPGQDRRAFVWRFELDERAEPVRVTLTRALMRSRRQWTYAEAQKAVDEKSGPESLTALPWFGAERAKREQERGGASLNSPEIEVEVTGGRYELTRRATLPIEDWNAQVSLLTGMAAAKIMLDAGVGILRTMPAADADDIATFRAQTMALGDPWPEGVGYGEYLRGLRGDDPKTLAIRAAATRLFRGAGYTAFDGAPPADTLQSAIAAPYAHTTAPLRRLVDRWSLVVCEAAANGREVPQWARESLPELPKIMGRSNGLAGRLDSASIDRVEAAVLHGHEGRRFAGVVLGRRNGGMRVQLSGPLVTVVVAGLQAESGSTVELQLQRADIATGEIVVVPAGGQA</sequence>
<feature type="region of interest" description="Disordered" evidence="1">
    <location>
        <begin position="1"/>
        <end position="24"/>
    </location>
</feature>
<dbReference type="PANTHER" id="PTHR23355:SF9">
    <property type="entry name" value="DIS3-LIKE EXONUCLEASE 2"/>
    <property type="match status" value="1"/>
</dbReference>
<dbReference type="Pfam" id="PF00773">
    <property type="entry name" value="RNB"/>
    <property type="match status" value="1"/>
</dbReference>
<evidence type="ECO:0000313" key="3">
    <source>
        <dbReference type="EMBL" id="GAA3759470.1"/>
    </source>
</evidence>
<dbReference type="InterPro" id="IPR001900">
    <property type="entry name" value="RNase_II/R"/>
</dbReference>
<dbReference type="Proteomes" id="UP001500540">
    <property type="component" value="Unassembled WGS sequence"/>
</dbReference>
<dbReference type="EMBL" id="BAABAF010000003">
    <property type="protein sequence ID" value="GAA3759470.1"/>
    <property type="molecule type" value="Genomic_DNA"/>
</dbReference>
<gene>
    <name evidence="3" type="ORF">GCM10022240_10100</name>
</gene>
<comment type="caution">
    <text evidence="3">The sequence shown here is derived from an EMBL/GenBank/DDBJ whole genome shotgun (WGS) entry which is preliminary data.</text>
</comment>
<dbReference type="SMART" id="SM00955">
    <property type="entry name" value="RNB"/>
    <property type="match status" value="1"/>
</dbReference>
<reference evidence="4" key="1">
    <citation type="journal article" date="2019" name="Int. J. Syst. Evol. Microbiol.">
        <title>The Global Catalogue of Microorganisms (GCM) 10K type strain sequencing project: providing services to taxonomists for standard genome sequencing and annotation.</title>
        <authorList>
            <consortium name="The Broad Institute Genomics Platform"/>
            <consortium name="The Broad Institute Genome Sequencing Center for Infectious Disease"/>
            <person name="Wu L."/>
            <person name="Ma J."/>
        </authorList>
    </citation>
    <scope>NUCLEOTIDE SEQUENCE [LARGE SCALE GENOMIC DNA]</scope>
    <source>
        <strain evidence="4">JCM 16950</strain>
    </source>
</reference>
<keyword evidence="4" id="KW-1185">Reference proteome</keyword>